<evidence type="ECO:0000313" key="2">
    <source>
        <dbReference type="EMBL" id="MBD0830976.1"/>
    </source>
</evidence>
<dbReference type="AlphaFoldDB" id="A0A8J6Q9J2"/>
<dbReference type="EMBL" id="JACVXB010000001">
    <property type="protein sequence ID" value="MBD0830976.1"/>
    <property type="molecule type" value="Genomic_DNA"/>
</dbReference>
<dbReference type="InterPro" id="IPR025393">
    <property type="entry name" value="DUF4301"/>
</dbReference>
<dbReference type="Proteomes" id="UP000600588">
    <property type="component" value="Unassembled WGS sequence"/>
</dbReference>
<accession>A0A8J6Q9J2</accession>
<evidence type="ECO:0000259" key="1">
    <source>
        <dbReference type="Pfam" id="PF14134"/>
    </source>
</evidence>
<dbReference type="InterPro" id="IPR029044">
    <property type="entry name" value="Nucleotide-diphossugar_trans"/>
</dbReference>
<sequence length="510" mass="58424">MFTDKDVKQIENLGLTTEAVKAQVERIKSGMDYAKLEEAATVGNGILRFNKVEIEKYVKLYEKACNQLNIVKFVPASGAATRMFKFVYQFLKEYHDDEERLGHYLKTHKNFWVFVNGLEKLPFFELVKNEIPNFQNLPIEERYTAFVKTMLNKSGLNFGQYPKGLLPFHNYKLEVLTAFHEHLLEATFYASTNNTAKLHFTISEEHTEHFKSELEKIKPTLETQTNTEFEVTFSYQNKSTNTIALKTNNEPYRTPNGNLVFRPAGHGALLDNLNNVKSDIIFIKNVDNIVVQEQNKLQSDYKKLLAGILLDAQGKTFNYLKVLENEQLSEQKLLEIAMFLTHRMNVKLHADFDDFDLNRKASYLFNKLNRPIRVCGMVKNEGEPGGGPFWVKHKDGETSLQIIEFAQINVEDKSQKAIVKHATHFNPTDLVCGTKDFKGNPFNLHNYVDHNATFITIKSQDGTEIKALELPGLWNGSMADWNTIFVEVPVSTFNPVKTVIDLLKPAHQVS</sequence>
<evidence type="ECO:0000313" key="3">
    <source>
        <dbReference type="Proteomes" id="UP000600588"/>
    </source>
</evidence>
<gene>
    <name evidence="2" type="ORF">ICJ83_02420</name>
</gene>
<feature type="domain" description="DUF4301" evidence="1">
    <location>
        <begin position="4"/>
        <end position="508"/>
    </location>
</feature>
<keyword evidence="3" id="KW-1185">Reference proteome</keyword>
<comment type="caution">
    <text evidence="2">The sequence shown here is derived from an EMBL/GenBank/DDBJ whole genome shotgun (WGS) entry which is preliminary data.</text>
</comment>
<dbReference type="SUPFAM" id="SSF53448">
    <property type="entry name" value="Nucleotide-diphospho-sugar transferases"/>
    <property type="match status" value="1"/>
</dbReference>
<proteinExistence type="predicted"/>
<organism evidence="2 3">
    <name type="scientific">Aestuariibaculum sediminum</name>
    <dbReference type="NCBI Taxonomy" id="2770637"/>
    <lineage>
        <taxon>Bacteria</taxon>
        <taxon>Pseudomonadati</taxon>
        <taxon>Bacteroidota</taxon>
        <taxon>Flavobacteriia</taxon>
        <taxon>Flavobacteriales</taxon>
        <taxon>Flavobacteriaceae</taxon>
    </lineage>
</organism>
<name>A0A8J6Q9J2_9FLAO</name>
<protein>
    <submittedName>
        <fullName evidence="2">DUF4301 family protein</fullName>
    </submittedName>
</protein>
<reference evidence="2 3" key="1">
    <citation type="submission" date="2020-09" db="EMBL/GenBank/DDBJ databases">
        <title>TT11 complete genome.</title>
        <authorList>
            <person name="Wu Z."/>
        </authorList>
    </citation>
    <scope>NUCLEOTIDE SEQUENCE [LARGE SCALE GENOMIC DNA]</scope>
    <source>
        <strain evidence="2 3">TT11</strain>
    </source>
</reference>
<dbReference type="Pfam" id="PF14134">
    <property type="entry name" value="DUF4301"/>
    <property type="match status" value="1"/>
</dbReference>